<dbReference type="Proteomes" id="UP000280792">
    <property type="component" value="Unassembled WGS sequence"/>
</dbReference>
<dbReference type="InterPro" id="IPR047610">
    <property type="entry name" value="ImuA_translesion"/>
</dbReference>
<evidence type="ECO:0000313" key="1">
    <source>
        <dbReference type="EMBL" id="RRJ83465.1"/>
    </source>
</evidence>
<dbReference type="InterPro" id="IPR027417">
    <property type="entry name" value="P-loop_NTPase"/>
</dbReference>
<dbReference type="EMBL" id="QWEZ01000002">
    <property type="protein sequence ID" value="RRJ83465.1"/>
    <property type="molecule type" value="Genomic_DNA"/>
</dbReference>
<gene>
    <name evidence="1" type="primary">imuA</name>
    <name evidence="1" type="ORF">D0544_16770</name>
</gene>
<dbReference type="InterPro" id="IPR004596">
    <property type="entry name" value="Cell_div_suppressor_SulA"/>
</dbReference>
<dbReference type="NCBIfam" id="NF033429">
    <property type="entry name" value="ImuA_translesion"/>
    <property type="match status" value="1"/>
</dbReference>
<accession>A0A3P3VL61</accession>
<proteinExistence type="predicted"/>
<reference evidence="1 2" key="2">
    <citation type="submission" date="2018-12" db="EMBL/GenBank/DDBJ databases">
        <title>Simiduia agarivorans gen. nov., sp. nov., a marine, agarolytic bacterium isolated from shallow coastal water from Keelung, Taiwan.</title>
        <authorList>
            <person name="Shieh W.Y."/>
        </authorList>
    </citation>
    <scope>NUCLEOTIDE SEQUENCE [LARGE SCALE GENOMIC DNA]</scope>
    <source>
        <strain evidence="1 2">GTF-13</strain>
    </source>
</reference>
<dbReference type="AlphaFoldDB" id="A0A3P3VL61"/>
<comment type="caution">
    <text evidence="1">The sequence shown here is derived from an EMBL/GenBank/DDBJ whole genome shotgun (WGS) entry which is preliminary data.</text>
</comment>
<organism evidence="1 2">
    <name type="scientific">Aestuariirhabdus litorea</name>
    <dbReference type="NCBI Taxonomy" id="2528527"/>
    <lineage>
        <taxon>Bacteria</taxon>
        <taxon>Pseudomonadati</taxon>
        <taxon>Pseudomonadota</taxon>
        <taxon>Gammaproteobacteria</taxon>
        <taxon>Oceanospirillales</taxon>
        <taxon>Aestuariirhabdaceae</taxon>
        <taxon>Aestuariirhabdus</taxon>
    </lineage>
</organism>
<protein>
    <submittedName>
        <fullName evidence="1">Translesion DNA synthesis-associated protein ImuA</fullName>
    </submittedName>
</protein>
<keyword evidence="2" id="KW-1185">Reference proteome</keyword>
<dbReference type="GO" id="GO:0051782">
    <property type="term" value="P:negative regulation of cell division"/>
    <property type="evidence" value="ECO:0007669"/>
    <property type="project" value="InterPro"/>
</dbReference>
<reference evidence="1 2" key="1">
    <citation type="submission" date="2018-08" db="EMBL/GenBank/DDBJ databases">
        <authorList>
            <person name="Khan S.A."/>
        </authorList>
    </citation>
    <scope>NUCLEOTIDE SEQUENCE [LARGE SCALE GENOMIC DNA]</scope>
    <source>
        <strain evidence="1 2">GTF-13</strain>
    </source>
</reference>
<name>A0A3P3VL61_9GAMM</name>
<dbReference type="SUPFAM" id="SSF52540">
    <property type="entry name" value="P-loop containing nucleoside triphosphate hydrolases"/>
    <property type="match status" value="1"/>
</dbReference>
<sequence length="261" mass="28549">MLANRAYAVPAKGMACISCLYIQYWLSIQYWRCAMQFKGRTGVRAFRANDGWAPINGSVISTGYSRLDEELPGGGWPVGAVTDLHCDGEAGKELRLLLPVLALLSQQQERWLLWVAPPLMPSADVLRAAGVNLSRVLVVRAESVQDRVGVIEQALLAGQCSGVLGWLNDLDLNAMERLQAAASEGGSLCLLLRHKRFGSLPFLAPLCVRLSEGEKGVDVEVLKRQGGWPVPRFAVQLENHEKMAPSGEIAEGVIRGPWVRH</sequence>
<dbReference type="GO" id="GO:0009432">
    <property type="term" value="P:SOS response"/>
    <property type="evidence" value="ECO:0007669"/>
    <property type="project" value="InterPro"/>
</dbReference>
<dbReference type="Gene3D" id="3.40.50.300">
    <property type="entry name" value="P-loop containing nucleotide triphosphate hydrolases"/>
    <property type="match status" value="1"/>
</dbReference>
<evidence type="ECO:0000313" key="2">
    <source>
        <dbReference type="Proteomes" id="UP000280792"/>
    </source>
</evidence>
<dbReference type="Pfam" id="PF03846">
    <property type="entry name" value="SulA"/>
    <property type="match status" value="1"/>
</dbReference>